<dbReference type="AlphaFoldDB" id="A0A2S3IRE4"/>
<feature type="transmembrane region" description="Helical" evidence="7">
    <location>
        <begin position="146"/>
        <end position="171"/>
    </location>
</feature>
<dbReference type="Gramene" id="PAN50027">
    <property type="protein sequence ID" value="PAN50027"/>
    <property type="gene ID" value="PAHAL_9G492600"/>
</dbReference>
<keyword evidence="5 7" id="KW-0472">Membrane</keyword>
<evidence type="ECO:0000256" key="5">
    <source>
        <dbReference type="ARBA" id="ARBA00023136"/>
    </source>
</evidence>
<protein>
    <recommendedName>
        <fullName evidence="9">Protein PGR</fullName>
    </recommendedName>
</protein>
<evidence type="ECO:0000256" key="4">
    <source>
        <dbReference type="ARBA" id="ARBA00022989"/>
    </source>
</evidence>
<name>A0A2S3IRE4_9POAL</name>
<evidence type="ECO:0008006" key="9">
    <source>
        <dbReference type="Google" id="ProtNLM"/>
    </source>
</evidence>
<evidence type="ECO:0000256" key="2">
    <source>
        <dbReference type="ARBA" id="ARBA00009012"/>
    </source>
</evidence>
<dbReference type="GO" id="GO:0016020">
    <property type="term" value="C:membrane"/>
    <property type="evidence" value="ECO:0007669"/>
    <property type="project" value="UniProtKB-SubCell"/>
</dbReference>
<feature type="compositionally biased region" description="Low complexity" evidence="6">
    <location>
        <begin position="75"/>
        <end position="85"/>
    </location>
</feature>
<sequence>MELEHILQQNFKLGVFCSPFISFPLSRLFPPSLSSLRSAQHAAASDGGRSPFSSPLPPTVHGAGQTAAPRRRRGSAGLRGSPSARQPGQGVAAPRRRKGRPRDHAMVIPAALSSSLVVRSAVGASLAALIAARAVRRRSLDASGGIAGFVVMAVHIACGYRYGAVLMAFFFSSSKVTKIGVDRKRRVEEDFKEGGQRNWIQVLANSTVATILVVIFEIMTGGQDQCLDSNGSKIITGIIGGIIGHYCCCNGDTWSSEIGVLSDEQPRLITTLKPVRKGTNGGVTLQGLLAATGGGLIIGLTFVIVGLLTADCSFDMALRQLLVLPISAAAGLLGSLIDSLLGATLQFSGYCSVRKKVVSKRGPTVTKISGITVLDNDAVNAVSVLITTVLTAYACIYIF</sequence>
<feature type="transmembrane region" description="Helical" evidence="7">
    <location>
        <begin position="288"/>
        <end position="309"/>
    </location>
</feature>
<feature type="transmembrane region" description="Helical" evidence="7">
    <location>
        <begin position="202"/>
        <end position="220"/>
    </location>
</feature>
<proteinExistence type="inferred from homology"/>
<dbReference type="Pfam" id="PF01940">
    <property type="entry name" value="DUF92"/>
    <property type="match status" value="1"/>
</dbReference>
<dbReference type="Proteomes" id="UP000243499">
    <property type="component" value="Chromosome 9"/>
</dbReference>
<dbReference type="InterPro" id="IPR002794">
    <property type="entry name" value="DUF92_TMEM19"/>
</dbReference>
<gene>
    <name evidence="8" type="ORF">PAHAL_9G492600</name>
</gene>
<organism evidence="8">
    <name type="scientific">Panicum hallii</name>
    <dbReference type="NCBI Taxonomy" id="206008"/>
    <lineage>
        <taxon>Eukaryota</taxon>
        <taxon>Viridiplantae</taxon>
        <taxon>Streptophyta</taxon>
        <taxon>Embryophyta</taxon>
        <taxon>Tracheophyta</taxon>
        <taxon>Spermatophyta</taxon>
        <taxon>Magnoliopsida</taxon>
        <taxon>Liliopsida</taxon>
        <taxon>Poales</taxon>
        <taxon>Poaceae</taxon>
        <taxon>PACMAD clade</taxon>
        <taxon>Panicoideae</taxon>
        <taxon>Panicodae</taxon>
        <taxon>Paniceae</taxon>
        <taxon>Panicinae</taxon>
        <taxon>Panicum</taxon>
        <taxon>Panicum sect. Panicum</taxon>
    </lineage>
</organism>
<feature type="transmembrane region" description="Helical" evidence="7">
    <location>
        <begin position="105"/>
        <end position="134"/>
    </location>
</feature>
<evidence type="ECO:0000256" key="7">
    <source>
        <dbReference type="SAM" id="Phobius"/>
    </source>
</evidence>
<feature type="transmembrane region" description="Helical" evidence="7">
    <location>
        <begin position="378"/>
        <end position="398"/>
    </location>
</feature>
<evidence type="ECO:0000256" key="6">
    <source>
        <dbReference type="SAM" id="MobiDB-lite"/>
    </source>
</evidence>
<dbReference type="EMBL" id="CM008054">
    <property type="protein sequence ID" value="PAN50027.1"/>
    <property type="molecule type" value="Genomic_DNA"/>
</dbReference>
<feature type="region of interest" description="Disordered" evidence="6">
    <location>
        <begin position="40"/>
        <end position="102"/>
    </location>
</feature>
<dbReference type="PANTHER" id="PTHR13353">
    <property type="entry name" value="TRANSMEMBRANE PROTEIN 19"/>
    <property type="match status" value="1"/>
</dbReference>
<comment type="subcellular location">
    <subcellularLocation>
        <location evidence="1">Membrane</location>
        <topology evidence="1">Multi-pass membrane protein</topology>
    </subcellularLocation>
</comment>
<evidence type="ECO:0000313" key="8">
    <source>
        <dbReference type="EMBL" id="PAN50027.1"/>
    </source>
</evidence>
<comment type="similarity">
    <text evidence="2">Belongs to the TMEM19 family.</text>
</comment>
<dbReference type="PANTHER" id="PTHR13353:SF14">
    <property type="entry name" value="PROTEIN PGR"/>
    <property type="match status" value="1"/>
</dbReference>
<accession>A0A2S3IRE4</accession>
<keyword evidence="4 7" id="KW-1133">Transmembrane helix</keyword>
<evidence type="ECO:0000256" key="3">
    <source>
        <dbReference type="ARBA" id="ARBA00022692"/>
    </source>
</evidence>
<evidence type="ECO:0000256" key="1">
    <source>
        <dbReference type="ARBA" id="ARBA00004141"/>
    </source>
</evidence>
<reference evidence="8" key="1">
    <citation type="submission" date="2018-04" db="EMBL/GenBank/DDBJ databases">
        <title>WGS assembly of Panicum hallii.</title>
        <authorList>
            <person name="Lovell J."/>
            <person name="Jenkins J."/>
            <person name="Lowry D."/>
            <person name="Mamidi S."/>
            <person name="Sreedasyam A."/>
            <person name="Weng X."/>
            <person name="Barry K."/>
            <person name="Bonette J."/>
            <person name="Campitelli B."/>
            <person name="Daum C."/>
            <person name="Gordon S."/>
            <person name="Gould B."/>
            <person name="Lipzen A."/>
            <person name="Macqueen A."/>
            <person name="Palacio-Mejia J."/>
            <person name="Plott C."/>
            <person name="Shakirov E."/>
            <person name="Shu S."/>
            <person name="Yoshinaga Y."/>
            <person name="Zane M."/>
            <person name="Rokhsar D."/>
            <person name="Grimwood J."/>
            <person name="Schmutz J."/>
            <person name="Juenger T."/>
        </authorList>
    </citation>
    <scope>NUCLEOTIDE SEQUENCE [LARGE SCALE GENOMIC DNA]</scope>
    <source>
        <strain evidence="8">FIL2</strain>
    </source>
</reference>
<feature type="transmembrane region" description="Helical" evidence="7">
    <location>
        <begin position="321"/>
        <end position="345"/>
    </location>
</feature>
<keyword evidence="3 7" id="KW-0812">Transmembrane</keyword>